<evidence type="ECO:0000313" key="4">
    <source>
        <dbReference type="Proteomes" id="UP000692954"/>
    </source>
</evidence>
<dbReference type="AlphaFoldDB" id="A0A8S1PMY8"/>
<accession>A0A8S1PMY8</accession>
<evidence type="ECO:0000256" key="1">
    <source>
        <dbReference type="SAM" id="MobiDB-lite"/>
    </source>
</evidence>
<feature type="domain" description="EF-hand" evidence="2">
    <location>
        <begin position="127"/>
        <end position="162"/>
    </location>
</feature>
<evidence type="ECO:0000259" key="2">
    <source>
        <dbReference type="PROSITE" id="PS50222"/>
    </source>
</evidence>
<evidence type="ECO:0000313" key="3">
    <source>
        <dbReference type="EMBL" id="CAD8104361.1"/>
    </source>
</evidence>
<protein>
    <recommendedName>
        <fullName evidence="2">EF-hand domain-containing protein</fullName>
    </recommendedName>
</protein>
<dbReference type="PROSITE" id="PS50222">
    <property type="entry name" value="EF_HAND_2"/>
    <property type="match status" value="1"/>
</dbReference>
<proteinExistence type="predicted"/>
<dbReference type="GO" id="GO:0005509">
    <property type="term" value="F:calcium ion binding"/>
    <property type="evidence" value="ECO:0007669"/>
    <property type="project" value="InterPro"/>
</dbReference>
<organism evidence="3 4">
    <name type="scientific">Paramecium sonneborni</name>
    <dbReference type="NCBI Taxonomy" id="65129"/>
    <lineage>
        <taxon>Eukaryota</taxon>
        <taxon>Sar</taxon>
        <taxon>Alveolata</taxon>
        <taxon>Ciliophora</taxon>
        <taxon>Intramacronucleata</taxon>
        <taxon>Oligohymenophorea</taxon>
        <taxon>Peniculida</taxon>
        <taxon>Parameciidae</taxon>
        <taxon>Paramecium</taxon>
    </lineage>
</organism>
<feature type="region of interest" description="Disordered" evidence="1">
    <location>
        <begin position="285"/>
        <end position="304"/>
    </location>
</feature>
<comment type="caution">
    <text evidence="3">The sequence shown here is derived from an EMBL/GenBank/DDBJ whole genome shotgun (WGS) entry which is preliminary data.</text>
</comment>
<dbReference type="Proteomes" id="UP000692954">
    <property type="component" value="Unassembled WGS sequence"/>
</dbReference>
<dbReference type="OrthoDB" id="305670at2759"/>
<sequence length="337" mass="39350">MNCIQQFTNRNSSKLTSSIVIAKQERRNTASPQKIMHMVSLYQNNNKQQISDILGEISKIELETDCKQKCQTLLLRNIRINKQQLIKFLERSYPKIICDQIAKAFKIPQVLSAQEYKQLIEKLENLDLKQQIRLCFLIYDINNQGYITTQDLVELYKNNINLALEMDLLHMIKSTKTLISNQINSDIKQCNSFILPQSFLKGKLDRSVILQQRRQSLMLNEGRGRCISRFSQKNSSDLSMELEDDTIQQTKNLTPIKKVVMITQITKMEKNTNSTSNLIQSLQNYQTEKQKQKQKQKTQVKKDDNKIKTDLNSFLNIWLPNKPNLFDDIIKTLTEKN</sequence>
<keyword evidence="4" id="KW-1185">Reference proteome</keyword>
<reference evidence="3" key="1">
    <citation type="submission" date="2021-01" db="EMBL/GenBank/DDBJ databases">
        <authorList>
            <consortium name="Genoscope - CEA"/>
            <person name="William W."/>
        </authorList>
    </citation>
    <scope>NUCLEOTIDE SEQUENCE</scope>
</reference>
<dbReference type="EMBL" id="CAJJDN010000082">
    <property type="protein sequence ID" value="CAD8104361.1"/>
    <property type="molecule type" value="Genomic_DNA"/>
</dbReference>
<dbReference type="InterPro" id="IPR002048">
    <property type="entry name" value="EF_hand_dom"/>
</dbReference>
<gene>
    <name evidence="3" type="ORF">PSON_ATCC_30995.1.T0820064</name>
</gene>
<name>A0A8S1PMY8_9CILI</name>